<dbReference type="InterPro" id="IPR000847">
    <property type="entry name" value="LysR_HTH_N"/>
</dbReference>
<dbReference type="PRINTS" id="PR00039">
    <property type="entry name" value="HTHLYSR"/>
</dbReference>
<dbReference type="InterPro" id="IPR036388">
    <property type="entry name" value="WH-like_DNA-bd_sf"/>
</dbReference>
<gene>
    <name evidence="7" type="ORF">KL86APRO_30346</name>
</gene>
<keyword evidence="2" id="KW-0805">Transcription regulation</keyword>
<dbReference type="EMBL" id="FLUO01000003">
    <property type="protein sequence ID" value="SBW12855.1"/>
    <property type="molecule type" value="Genomic_DNA"/>
</dbReference>
<evidence type="ECO:0000259" key="6">
    <source>
        <dbReference type="PROSITE" id="PS50931"/>
    </source>
</evidence>
<dbReference type="PROSITE" id="PS50931">
    <property type="entry name" value="HTH_LYSR"/>
    <property type="match status" value="1"/>
</dbReference>
<evidence type="ECO:0000256" key="4">
    <source>
        <dbReference type="ARBA" id="ARBA00023163"/>
    </source>
</evidence>
<protein>
    <submittedName>
        <fullName evidence="7">DNA-binding transcriptional activator AllS</fullName>
    </submittedName>
</protein>
<dbReference type="FunFam" id="1.10.10.10:FF:000001">
    <property type="entry name" value="LysR family transcriptional regulator"/>
    <property type="match status" value="1"/>
</dbReference>
<dbReference type="SUPFAM" id="SSF46785">
    <property type="entry name" value="Winged helix' DNA-binding domain"/>
    <property type="match status" value="1"/>
</dbReference>
<feature type="region of interest" description="Disordered" evidence="5">
    <location>
        <begin position="327"/>
        <end position="391"/>
    </location>
</feature>
<sequence>MEPRLSNLDLEAVRTFVAVAREKSFSAAAQQLHRTTSAISYRIKALEDSVGTPLFVRTTRHVTLTPAGLVLLDKASQIFEWLQSLPDELRQVGENVEPRFTLVVNNLLYQSGAAVALLRDLNRAFPFTEFELRLAVYMGVWDEMLHNGGHMALGAPGFHTINNDFETCPLGTIHWVFVTAPDHPLARLPEPLSDDDLRRFPAINVRDTSTQIAKRVAWKLAGQKEMLVPDLHTKLLGHMTGAGVGFLPAAMVKGHIRAGRLVALRVAHPRSPSPMSLAWRCGAGGRVCTYLRTVFLGGAEAVAPMLNAIDGPHRARADLPGIAAPRAASVRGTGENWSRRQDSNLRRGQACRITNPVRSTTPPPRHPARDDLRTSSARRPPGTNRRARMRF</sequence>
<dbReference type="Gene3D" id="1.10.10.10">
    <property type="entry name" value="Winged helix-like DNA-binding domain superfamily/Winged helix DNA-binding domain"/>
    <property type="match status" value="1"/>
</dbReference>
<dbReference type="SUPFAM" id="SSF53850">
    <property type="entry name" value="Periplasmic binding protein-like II"/>
    <property type="match status" value="1"/>
</dbReference>
<name>A0A212KMP0_9PROT</name>
<proteinExistence type="inferred from homology"/>
<evidence type="ECO:0000313" key="7">
    <source>
        <dbReference type="EMBL" id="SBW12855.1"/>
    </source>
</evidence>
<evidence type="ECO:0000256" key="5">
    <source>
        <dbReference type="SAM" id="MobiDB-lite"/>
    </source>
</evidence>
<comment type="similarity">
    <text evidence="1">Belongs to the LysR transcriptional regulatory family.</text>
</comment>
<dbReference type="NCBIfam" id="NF007501">
    <property type="entry name" value="PRK10094.1"/>
    <property type="match status" value="1"/>
</dbReference>
<accession>A0A212KMP0</accession>
<dbReference type="InterPro" id="IPR005119">
    <property type="entry name" value="LysR_subst-bd"/>
</dbReference>
<keyword evidence="4" id="KW-0804">Transcription</keyword>
<dbReference type="AlphaFoldDB" id="A0A212KMP0"/>
<keyword evidence="3 7" id="KW-0238">DNA-binding</keyword>
<dbReference type="PANTHER" id="PTHR30126">
    <property type="entry name" value="HTH-TYPE TRANSCRIPTIONAL REGULATOR"/>
    <property type="match status" value="1"/>
</dbReference>
<dbReference type="GO" id="GO:0000976">
    <property type="term" value="F:transcription cis-regulatory region binding"/>
    <property type="evidence" value="ECO:0007669"/>
    <property type="project" value="TreeGrafter"/>
</dbReference>
<evidence type="ECO:0000256" key="1">
    <source>
        <dbReference type="ARBA" id="ARBA00009437"/>
    </source>
</evidence>
<evidence type="ECO:0000256" key="2">
    <source>
        <dbReference type="ARBA" id="ARBA00023015"/>
    </source>
</evidence>
<dbReference type="GO" id="GO:0003700">
    <property type="term" value="F:DNA-binding transcription factor activity"/>
    <property type="evidence" value="ECO:0007669"/>
    <property type="project" value="InterPro"/>
</dbReference>
<feature type="domain" description="HTH lysR-type" evidence="6">
    <location>
        <begin position="8"/>
        <end position="65"/>
    </location>
</feature>
<reference evidence="7" key="1">
    <citation type="submission" date="2016-04" db="EMBL/GenBank/DDBJ databases">
        <authorList>
            <person name="Evans L.H."/>
            <person name="Alamgir A."/>
            <person name="Owens N."/>
            <person name="Weber N.D."/>
            <person name="Virtaneva K."/>
            <person name="Barbian K."/>
            <person name="Babar A."/>
            <person name="Rosenke K."/>
        </authorList>
    </citation>
    <scope>NUCLEOTIDE SEQUENCE</scope>
    <source>
        <strain evidence="7">86</strain>
    </source>
</reference>
<dbReference type="Gene3D" id="3.40.190.290">
    <property type="match status" value="1"/>
</dbReference>
<dbReference type="InterPro" id="IPR036390">
    <property type="entry name" value="WH_DNA-bd_sf"/>
</dbReference>
<evidence type="ECO:0000256" key="3">
    <source>
        <dbReference type="ARBA" id="ARBA00023125"/>
    </source>
</evidence>
<dbReference type="PANTHER" id="PTHR30126:SF18">
    <property type="entry name" value="LYSR FAMILY TRANSCRIPTIONAL REGULATOR"/>
    <property type="match status" value="1"/>
</dbReference>
<dbReference type="Pfam" id="PF00126">
    <property type="entry name" value="HTH_1"/>
    <property type="match status" value="1"/>
</dbReference>
<dbReference type="Pfam" id="PF03466">
    <property type="entry name" value="LysR_substrate"/>
    <property type="match status" value="1"/>
</dbReference>
<organism evidence="7">
    <name type="scientific">uncultured Alphaproteobacteria bacterium</name>
    <dbReference type="NCBI Taxonomy" id="91750"/>
    <lineage>
        <taxon>Bacteria</taxon>
        <taxon>Pseudomonadati</taxon>
        <taxon>Pseudomonadota</taxon>
        <taxon>Alphaproteobacteria</taxon>
        <taxon>environmental samples</taxon>
    </lineage>
</organism>